<gene>
    <name evidence="1" type="ORF">BJ138DRAFT_1138673</name>
</gene>
<protein>
    <submittedName>
        <fullName evidence="1">Cytochrome P450</fullName>
    </submittedName>
</protein>
<accession>A0ACB7ZRI1</accession>
<sequence>MVEYPLILTFMLSAISIFYARRLVEQRRVNPSGLPYPPGPRGLPVLGNLFDINMSKPWLTYTAWRKKYGDIVHLTLLVEDYIVISSVRVAGTLLGQRSSNYSDRLTPTFFGVDFLTVFLGYTKQWKVHRKLFNITLRSDIIIKHRDLYMRKAHELALKLINDSEGPPTNLEEYFISDNISRFSGSVIMAVTYGYEVTSRDGPLVARARKLTNIIMDDAPVERAVLLTAFPLHGQVSFCRELAAEVRDIPFNFVKEQRAAGTASHSMVFDFFENYSEGGIDEEMEHIMRDIAASAFLDVQERAQSEIDALVGKARLPGFEHQTALPYVGAILRETLRWNPGVVLGIPHATTERDTYNVMSRAAANDPDDAACFNPNRYSTPDGKLCPEDAFTNSPSFGFGRRICAGRFFAEGSIWAAVVTMLATLSFTKAQDLNGTEIDVNPEFTGVMVSHPKPFKCRVIRRSTNREKELRMETGSD</sequence>
<reference evidence="1" key="1">
    <citation type="journal article" date="2021" name="New Phytol.">
        <title>Evolutionary innovations through gain and loss of genes in the ectomycorrhizal Boletales.</title>
        <authorList>
            <person name="Wu G."/>
            <person name="Miyauchi S."/>
            <person name="Morin E."/>
            <person name="Kuo A."/>
            <person name="Drula E."/>
            <person name="Varga T."/>
            <person name="Kohler A."/>
            <person name="Feng B."/>
            <person name="Cao Y."/>
            <person name="Lipzen A."/>
            <person name="Daum C."/>
            <person name="Hundley H."/>
            <person name="Pangilinan J."/>
            <person name="Johnson J."/>
            <person name="Barry K."/>
            <person name="LaButti K."/>
            <person name="Ng V."/>
            <person name="Ahrendt S."/>
            <person name="Min B."/>
            <person name="Choi I.G."/>
            <person name="Park H."/>
            <person name="Plett J.M."/>
            <person name="Magnuson J."/>
            <person name="Spatafora J.W."/>
            <person name="Nagy L.G."/>
            <person name="Henrissat B."/>
            <person name="Grigoriev I.V."/>
            <person name="Yang Z.L."/>
            <person name="Xu J."/>
            <person name="Martin F.M."/>
        </authorList>
    </citation>
    <scope>NUCLEOTIDE SEQUENCE</scope>
    <source>
        <strain evidence="1">ATCC 28755</strain>
    </source>
</reference>
<dbReference type="EMBL" id="MU268768">
    <property type="protein sequence ID" value="KAH7903774.1"/>
    <property type="molecule type" value="Genomic_DNA"/>
</dbReference>
<name>A0ACB7ZRI1_9AGAM</name>
<dbReference type="Proteomes" id="UP000790377">
    <property type="component" value="Unassembled WGS sequence"/>
</dbReference>
<comment type="caution">
    <text evidence="1">The sequence shown here is derived from an EMBL/GenBank/DDBJ whole genome shotgun (WGS) entry which is preliminary data.</text>
</comment>
<organism evidence="1 2">
    <name type="scientific">Hygrophoropsis aurantiaca</name>
    <dbReference type="NCBI Taxonomy" id="72124"/>
    <lineage>
        <taxon>Eukaryota</taxon>
        <taxon>Fungi</taxon>
        <taxon>Dikarya</taxon>
        <taxon>Basidiomycota</taxon>
        <taxon>Agaricomycotina</taxon>
        <taxon>Agaricomycetes</taxon>
        <taxon>Agaricomycetidae</taxon>
        <taxon>Boletales</taxon>
        <taxon>Coniophorineae</taxon>
        <taxon>Hygrophoropsidaceae</taxon>
        <taxon>Hygrophoropsis</taxon>
    </lineage>
</organism>
<proteinExistence type="predicted"/>
<evidence type="ECO:0000313" key="1">
    <source>
        <dbReference type="EMBL" id="KAH7903774.1"/>
    </source>
</evidence>
<evidence type="ECO:0000313" key="2">
    <source>
        <dbReference type="Proteomes" id="UP000790377"/>
    </source>
</evidence>
<keyword evidence="2" id="KW-1185">Reference proteome</keyword>